<evidence type="ECO:0000313" key="1">
    <source>
        <dbReference type="EMBL" id="OOF93633.1"/>
    </source>
</evidence>
<dbReference type="OrthoDB" id="449382at2759"/>
<name>A0A1R3RGN8_ASPC5</name>
<dbReference type="PROSITE" id="PS00383">
    <property type="entry name" value="TYR_PHOSPHATASE_1"/>
    <property type="match status" value="1"/>
</dbReference>
<dbReference type="InterPro" id="IPR029021">
    <property type="entry name" value="Prot-tyrosine_phosphatase-like"/>
</dbReference>
<organism evidence="1 2">
    <name type="scientific">Aspergillus carbonarius (strain ITEM 5010)</name>
    <dbReference type="NCBI Taxonomy" id="602072"/>
    <lineage>
        <taxon>Eukaryota</taxon>
        <taxon>Fungi</taxon>
        <taxon>Dikarya</taxon>
        <taxon>Ascomycota</taxon>
        <taxon>Pezizomycotina</taxon>
        <taxon>Eurotiomycetes</taxon>
        <taxon>Eurotiomycetidae</taxon>
        <taxon>Eurotiales</taxon>
        <taxon>Aspergillaceae</taxon>
        <taxon>Aspergillus</taxon>
        <taxon>Aspergillus subgen. Circumdati</taxon>
    </lineage>
</organism>
<protein>
    <recommendedName>
        <fullName evidence="3">Tyrosine specific protein phosphatases domain-containing protein</fullName>
    </recommendedName>
</protein>
<dbReference type="InterPro" id="IPR016130">
    <property type="entry name" value="Tyr_Pase_AS"/>
</dbReference>
<dbReference type="VEuPathDB" id="FungiDB:ASPCADRAFT_132640"/>
<dbReference type="SUPFAM" id="SSF52799">
    <property type="entry name" value="(Phosphotyrosine protein) phosphatases II"/>
    <property type="match status" value="1"/>
</dbReference>
<dbReference type="Pfam" id="PF13350">
    <property type="entry name" value="Y_phosphatase3"/>
    <property type="match status" value="1"/>
</dbReference>
<evidence type="ECO:0000313" key="2">
    <source>
        <dbReference type="Proteomes" id="UP000188318"/>
    </source>
</evidence>
<gene>
    <name evidence="1" type="ORF">ASPCADRAFT_132640</name>
</gene>
<accession>A0A1R3RGN8</accession>
<keyword evidence="2" id="KW-1185">Reference proteome</keyword>
<evidence type="ECO:0008006" key="3">
    <source>
        <dbReference type="Google" id="ProtNLM"/>
    </source>
</evidence>
<dbReference type="AlphaFoldDB" id="A0A1R3RGN8"/>
<dbReference type="GO" id="GO:0004721">
    <property type="term" value="F:phosphoprotein phosphatase activity"/>
    <property type="evidence" value="ECO:0007669"/>
    <property type="project" value="InterPro"/>
</dbReference>
<reference evidence="2" key="1">
    <citation type="journal article" date="2017" name="Genome Biol.">
        <title>Comparative genomics reveals high biological diversity and specific adaptations in the industrially and medically important fungal genus Aspergillus.</title>
        <authorList>
            <person name="de Vries R.P."/>
            <person name="Riley R."/>
            <person name="Wiebenga A."/>
            <person name="Aguilar-Osorio G."/>
            <person name="Amillis S."/>
            <person name="Uchima C.A."/>
            <person name="Anderluh G."/>
            <person name="Asadollahi M."/>
            <person name="Askin M."/>
            <person name="Barry K."/>
            <person name="Battaglia E."/>
            <person name="Bayram O."/>
            <person name="Benocci T."/>
            <person name="Braus-Stromeyer S.A."/>
            <person name="Caldana C."/>
            <person name="Canovas D."/>
            <person name="Cerqueira G.C."/>
            <person name="Chen F."/>
            <person name="Chen W."/>
            <person name="Choi C."/>
            <person name="Clum A."/>
            <person name="Dos Santos R.A."/>
            <person name="Damasio A.R."/>
            <person name="Diallinas G."/>
            <person name="Emri T."/>
            <person name="Fekete E."/>
            <person name="Flipphi M."/>
            <person name="Freyberg S."/>
            <person name="Gallo A."/>
            <person name="Gournas C."/>
            <person name="Habgood R."/>
            <person name="Hainaut M."/>
            <person name="Harispe M.L."/>
            <person name="Henrissat B."/>
            <person name="Hilden K.S."/>
            <person name="Hope R."/>
            <person name="Hossain A."/>
            <person name="Karabika E."/>
            <person name="Karaffa L."/>
            <person name="Karanyi Z."/>
            <person name="Krasevec N."/>
            <person name="Kuo A."/>
            <person name="Kusch H."/>
            <person name="LaButti K."/>
            <person name="Lagendijk E.L."/>
            <person name="Lapidus A."/>
            <person name="Levasseur A."/>
            <person name="Lindquist E."/>
            <person name="Lipzen A."/>
            <person name="Logrieco A.F."/>
            <person name="MacCabe A."/>
            <person name="Maekelae M.R."/>
            <person name="Malavazi I."/>
            <person name="Melin P."/>
            <person name="Meyer V."/>
            <person name="Mielnichuk N."/>
            <person name="Miskei M."/>
            <person name="Molnar A.P."/>
            <person name="Mule G."/>
            <person name="Ngan C.Y."/>
            <person name="Orejas M."/>
            <person name="Orosz E."/>
            <person name="Ouedraogo J.P."/>
            <person name="Overkamp K.M."/>
            <person name="Park H.-S."/>
            <person name="Perrone G."/>
            <person name="Piumi F."/>
            <person name="Punt P.J."/>
            <person name="Ram A.F."/>
            <person name="Ramon A."/>
            <person name="Rauscher S."/>
            <person name="Record E."/>
            <person name="Riano-Pachon D.M."/>
            <person name="Robert V."/>
            <person name="Roehrig J."/>
            <person name="Ruller R."/>
            <person name="Salamov A."/>
            <person name="Salih N.S."/>
            <person name="Samson R.A."/>
            <person name="Sandor E."/>
            <person name="Sanguinetti M."/>
            <person name="Schuetze T."/>
            <person name="Sepcic K."/>
            <person name="Shelest E."/>
            <person name="Sherlock G."/>
            <person name="Sophianopoulou V."/>
            <person name="Squina F.M."/>
            <person name="Sun H."/>
            <person name="Susca A."/>
            <person name="Todd R.B."/>
            <person name="Tsang A."/>
            <person name="Unkles S.E."/>
            <person name="van de Wiele N."/>
            <person name="van Rossen-Uffink D."/>
            <person name="Oliveira J.V."/>
            <person name="Vesth T.C."/>
            <person name="Visser J."/>
            <person name="Yu J.-H."/>
            <person name="Zhou M."/>
            <person name="Andersen M.R."/>
            <person name="Archer D.B."/>
            <person name="Baker S.E."/>
            <person name="Benoit I."/>
            <person name="Brakhage A.A."/>
            <person name="Braus G.H."/>
            <person name="Fischer R."/>
            <person name="Frisvad J.C."/>
            <person name="Goldman G.H."/>
            <person name="Houbraken J."/>
            <person name="Oakley B."/>
            <person name="Pocsi I."/>
            <person name="Scazzocchio C."/>
            <person name="Seiboth B."/>
            <person name="vanKuyk P.A."/>
            <person name="Wortman J."/>
            <person name="Dyer P.S."/>
            <person name="Grigoriev I.V."/>
        </authorList>
    </citation>
    <scope>NUCLEOTIDE SEQUENCE [LARGE SCALE GENOMIC DNA]</scope>
    <source>
        <strain evidence="2">ITEM 5010</strain>
    </source>
</reference>
<dbReference type="Proteomes" id="UP000188318">
    <property type="component" value="Unassembled WGS sequence"/>
</dbReference>
<sequence>MSSCYKMFPSSDLPCPVHSTLPVISDIDGLSNFRDVGGYRVAGGGSIRQGLLFRSSNLDGITKSGAQKLQTCHGVQAIFDLHSGVEIVEPSRHLSAIPTTHAPALADLNDNQIVAYLKDLATDDTLAVSAELYLWICAMSTAAFHAVFTYLRDNPRCPILIHCELGKDRTGICMAIILLDGIKSIIPERQLKLSELPLLVNSAVPRAALDRHFLASPDTMRRFLMRFKQTYGSGQGYLRAIGFSDEDCDTIRRNLTANPTLN</sequence>
<dbReference type="Gene3D" id="3.90.190.10">
    <property type="entry name" value="Protein tyrosine phosphatase superfamily"/>
    <property type="match status" value="2"/>
</dbReference>
<dbReference type="EMBL" id="KV907504">
    <property type="protein sequence ID" value="OOF93633.1"/>
    <property type="molecule type" value="Genomic_DNA"/>
</dbReference>
<proteinExistence type="predicted"/>
<dbReference type="InterPro" id="IPR026893">
    <property type="entry name" value="Tyr/Ser_Pase_IphP-type"/>
</dbReference>
<dbReference type="OMA" id="HTIFDFR"/>